<keyword evidence="2" id="KW-0378">Hydrolase</keyword>
<reference evidence="3" key="1">
    <citation type="submission" date="2023-07" db="EMBL/GenBank/DDBJ databases">
        <title>Characterization of two Paracoccaceae strains isolated from Phycosphere and proposal of Xinfangfangia lacusdiani sp. nov.</title>
        <authorList>
            <person name="Deng Y."/>
            <person name="Zhang Y.Q."/>
        </authorList>
    </citation>
    <scope>NUCLEOTIDE SEQUENCE [LARGE SCALE GENOMIC DNA]</scope>
    <source>
        <strain evidence="3">CPCC 101403</strain>
    </source>
</reference>
<name>A0ABU3EFR0_9RHOB</name>
<protein>
    <submittedName>
        <fullName evidence="2">Alpha/beta hydrolase</fullName>
    </submittedName>
</protein>
<dbReference type="InterPro" id="IPR050266">
    <property type="entry name" value="AB_hydrolase_sf"/>
</dbReference>
<dbReference type="GO" id="GO:0016787">
    <property type="term" value="F:hydrolase activity"/>
    <property type="evidence" value="ECO:0007669"/>
    <property type="project" value="UniProtKB-KW"/>
</dbReference>
<keyword evidence="3" id="KW-1185">Reference proteome</keyword>
<dbReference type="EMBL" id="JAVRQI010000010">
    <property type="protein sequence ID" value="MDT1063069.1"/>
    <property type="molecule type" value="Genomic_DNA"/>
</dbReference>
<organism evidence="2 3">
    <name type="scientific">Paracoccus broussonetiae</name>
    <dbReference type="NCBI Taxonomy" id="3075834"/>
    <lineage>
        <taxon>Bacteria</taxon>
        <taxon>Pseudomonadati</taxon>
        <taxon>Pseudomonadota</taxon>
        <taxon>Alphaproteobacteria</taxon>
        <taxon>Rhodobacterales</taxon>
        <taxon>Paracoccaceae</taxon>
        <taxon>Paracoccus</taxon>
    </lineage>
</organism>
<evidence type="ECO:0000313" key="2">
    <source>
        <dbReference type="EMBL" id="MDT1063069.1"/>
    </source>
</evidence>
<dbReference type="InterPro" id="IPR000073">
    <property type="entry name" value="AB_hydrolase_1"/>
</dbReference>
<dbReference type="SUPFAM" id="SSF53474">
    <property type="entry name" value="alpha/beta-Hydrolases"/>
    <property type="match status" value="1"/>
</dbReference>
<dbReference type="RefSeq" id="WP_311760152.1">
    <property type="nucleotide sequence ID" value="NZ_JAVRQI010000010.1"/>
</dbReference>
<dbReference type="Proteomes" id="UP001251085">
    <property type="component" value="Unassembled WGS sequence"/>
</dbReference>
<dbReference type="InterPro" id="IPR029058">
    <property type="entry name" value="AB_hydrolase_fold"/>
</dbReference>
<evidence type="ECO:0000313" key="3">
    <source>
        <dbReference type="Proteomes" id="UP001251085"/>
    </source>
</evidence>
<accession>A0ABU3EFR0</accession>
<sequence>MEPRHFVAGDGARLAFRDEGEGLPILALSGLTRTGGDFDYVAPLLDGVRLIRPDYRGRGASDWTGADSYTVQQEARDALDLLNHLEIEQAAILGTSRGGLIGMYLAATSGNRLHGLCLNDVGPMLARAGLEKIKDYVGRNPAARSHAELAAKLPKLMPEFRNVPASRWLAEALRHYRETPEGLKITYDPALRDATLSAFGGPDIDLWPLFDTMRDLPLALIRGGNSDLLSAEVAAEMQRRRPDMIFAEVPDRGHVPFLDEPPALQAIREWLLLIRQGSRV</sequence>
<dbReference type="PANTHER" id="PTHR43798:SF33">
    <property type="entry name" value="HYDROLASE, PUTATIVE (AFU_ORTHOLOGUE AFUA_2G14860)-RELATED"/>
    <property type="match status" value="1"/>
</dbReference>
<proteinExistence type="predicted"/>
<dbReference type="PANTHER" id="PTHR43798">
    <property type="entry name" value="MONOACYLGLYCEROL LIPASE"/>
    <property type="match status" value="1"/>
</dbReference>
<gene>
    <name evidence="2" type="ORF">RM190_14425</name>
</gene>
<dbReference type="Pfam" id="PF12697">
    <property type="entry name" value="Abhydrolase_6"/>
    <property type="match status" value="1"/>
</dbReference>
<dbReference type="Gene3D" id="3.40.50.1820">
    <property type="entry name" value="alpha/beta hydrolase"/>
    <property type="match status" value="1"/>
</dbReference>
<evidence type="ECO:0000259" key="1">
    <source>
        <dbReference type="Pfam" id="PF12697"/>
    </source>
</evidence>
<comment type="caution">
    <text evidence="2">The sequence shown here is derived from an EMBL/GenBank/DDBJ whole genome shotgun (WGS) entry which is preliminary data.</text>
</comment>
<feature type="domain" description="AB hydrolase-1" evidence="1">
    <location>
        <begin position="26"/>
        <end position="262"/>
    </location>
</feature>